<dbReference type="Proteomes" id="UP000430508">
    <property type="component" value="Chromosome"/>
</dbReference>
<feature type="region of interest" description="Disordered" evidence="1">
    <location>
        <begin position="148"/>
        <end position="187"/>
    </location>
</feature>
<evidence type="ECO:0000259" key="3">
    <source>
        <dbReference type="Pfam" id="PF14242"/>
    </source>
</evidence>
<protein>
    <submittedName>
        <fullName evidence="4">DUF4342 domain-containing protein</fullName>
    </submittedName>
</protein>
<evidence type="ECO:0000256" key="1">
    <source>
        <dbReference type="SAM" id="MobiDB-lite"/>
    </source>
</evidence>
<dbReference type="CDD" id="cd14360">
    <property type="entry name" value="UBA_NAC_like_bac"/>
    <property type="match status" value="1"/>
</dbReference>
<feature type="compositionally biased region" description="Basic and acidic residues" evidence="1">
    <location>
        <begin position="148"/>
        <end position="159"/>
    </location>
</feature>
<dbReference type="AlphaFoldDB" id="A0A857DN33"/>
<name>A0A857DN33_9FIRM</name>
<gene>
    <name evidence="4" type="ORF">GQ588_13755</name>
</gene>
<sequence length="187" mass="21235">MMSISMEQIDEMRKRTNCSYQEAKELLEKYNGDLIDAIIAFEKMHGNNSNSNQKTCQKEQSFGKRVKALIQKSCVTRFIIEKDQNIILNIPIIILIVAVLITMPIIGLYVAAFILLYVMGYRIRIRKEKGQDVNINEFVDGIGSKVRTAADKMREKPAAEQESSPQDEAGPKNEDKKEDGYNEITIG</sequence>
<feature type="transmembrane region" description="Helical" evidence="2">
    <location>
        <begin position="86"/>
        <end position="119"/>
    </location>
</feature>
<evidence type="ECO:0000313" key="5">
    <source>
        <dbReference type="Proteomes" id="UP000430508"/>
    </source>
</evidence>
<reference evidence="4 5" key="1">
    <citation type="submission" date="2019-12" db="EMBL/GenBank/DDBJ databases">
        <title>Sequence classification of anaerobic respiratory reductive dehalogenases: First we see many, then we see few.</title>
        <authorList>
            <person name="Molenda O."/>
            <person name="Puentes Jacome L.A."/>
            <person name="Cao X."/>
            <person name="Nesbo C.L."/>
            <person name="Tang S."/>
            <person name="Morson N."/>
            <person name="Patron J."/>
            <person name="Lomheim L."/>
            <person name="Wishart D.S."/>
            <person name="Edwards E.A."/>
        </authorList>
    </citation>
    <scope>NUCLEOTIDE SEQUENCE [LARGE SCALE GENOMIC DNA]</scope>
    <source>
        <strain evidence="4 5">12DCA</strain>
    </source>
</reference>
<dbReference type="EMBL" id="CP046996">
    <property type="protein sequence ID" value="QHA01968.1"/>
    <property type="molecule type" value="Genomic_DNA"/>
</dbReference>
<organism evidence="4 5">
    <name type="scientific">Dehalobacter restrictus</name>
    <dbReference type="NCBI Taxonomy" id="55583"/>
    <lineage>
        <taxon>Bacteria</taxon>
        <taxon>Bacillati</taxon>
        <taxon>Bacillota</taxon>
        <taxon>Clostridia</taxon>
        <taxon>Eubacteriales</taxon>
        <taxon>Desulfitobacteriaceae</taxon>
        <taxon>Dehalobacter</taxon>
    </lineage>
</organism>
<keyword evidence="2" id="KW-0472">Membrane</keyword>
<dbReference type="InterPro" id="IPR025642">
    <property type="entry name" value="DUF4342"/>
</dbReference>
<feature type="domain" description="DUF4342" evidence="3">
    <location>
        <begin position="50"/>
        <end position="127"/>
    </location>
</feature>
<dbReference type="InterPro" id="IPR009060">
    <property type="entry name" value="UBA-like_sf"/>
</dbReference>
<dbReference type="Pfam" id="PF14242">
    <property type="entry name" value="DUF4342"/>
    <property type="match status" value="1"/>
</dbReference>
<keyword evidence="2" id="KW-0812">Transmembrane</keyword>
<feature type="compositionally biased region" description="Basic and acidic residues" evidence="1">
    <location>
        <begin position="169"/>
        <end position="180"/>
    </location>
</feature>
<evidence type="ECO:0000313" key="4">
    <source>
        <dbReference type="EMBL" id="QHA01968.1"/>
    </source>
</evidence>
<dbReference type="Gene3D" id="1.10.8.10">
    <property type="entry name" value="DNA helicase RuvA subunit, C-terminal domain"/>
    <property type="match status" value="1"/>
</dbReference>
<proteinExistence type="predicted"/>
<keyword evidence="2" id="KW-1133">Transmembrane helix</keyword>
<accession>A0A857DN33</accession>
<dbReference type="SUPFAM" id="SSF46934">
    <property type="entry name" value="UBA-like"/>
    <property type="match status" value="1"/>
</dbReference>
<evidence type="ECO:0000256" key="2">
    <source>
        <dbReference type="SAM" id="Phobius"/>
    </source>
</evidence>